<dbReference type="Proteomes" id="UP001150942">
    <property type="component" value="Unassembled WGS sequence"/>
</dbReference>
<feature type="compositionally biased region" description="Basic and acidic residues" evidence="1">
    <location>
        <begin position="192"/>
        <end position="214"/>
    </location>
</feature>
<evidence type="ECO:0000256" key="2">
    <source>
        <dbReference type="SAM" id="Phobius"/>
    </source>
</evidence>
<sequence length="237" mass="26476">MDIFQDGSDDTNIPSGRLSICRSPILYACSSEPWDPGPPQSLNPQTSPLYHPLLGAKPNIPAPSMGSTSVFAKTPTVSKTKTKKEPKLTNNLHTQTILIPAAIALSIYILASCVIIPFFRRYHQRYSQYLPLHSISAHTLSLRDRIADKLMHFFLPSRWRWGAHIADHDTESIDDEEGEMLVGMDMASVRRGTLEQQRRDNLADRESRLSRDLEEGFMDDSDSEGSERSGHGRGGSL</sequence>
<feature type="transmembrane region" description="Helical" evidence="2">
    <location>
        <begin position="97"/>
        <end position="119"/>
    </location>
</feature>
<gene>
    <name evidence="3" type="ORF">N7449_004434</name>
</gene>
<comment type="caution">
    <text evidence="3">The sequence shown here is derived from an EMBL/GenBank/DDBJ whole genome shotgun (WGS) entry which is preliminary data.</text>
</comment>
<keyword evidence="2" id="KW-0472">Membrane</keyword>
<reference evidence="3" key="1">
    <citation type="submission" date="2022-11" db="EMBL/GenBank/DDBJ databases">
        <authorList>
            <person name="Petersen C."/>
        </authorList>
    </citation>
    <scope>NUCLEOTIDE SEQUENCE</scope>
    <source>
        <strain evidence="3">IBT 20477</strain>
    </source>
</reference>
<protein>
    <submittedName>
        <fullName evidence="3">Uncharacterized protein</fullName>
    </submittedName>
</protein>
<proteinExistence type="predicted"/>
<feature type="compositionally biased region" description="Acidic residues" evidence="1">
    <location>
        <begin position="215"/>
        <end position="224"/>
    </location>
</feature>
<dbReference type="AlphaFoldDB" id="A0A9W9SYB9"/>
<feature type="region of interest" description="Disordered" evidence="1">
    <location>
        <begin position="192"/>
        <end position="237"/>
    </location>
</feature>
<name>A0A9W9SYB9_9EURO</name>
<accession>A0A9W9SYB9</accession>
<dbReference type="OrthoDB" id="5427070at2759"/>
<keyword evidence="2" id="KW-1133">Transmembrane helix</keyword>
<evidence type="ECO:0000313" key="4">
    <source>
        <dbReference type="Proteomes" id="UP001150942"/>
    </source>
</evidence>
<evidence type="ECO:0000256" key="1">
    <source>
        <dbReference type="SAM" id="MobiDB-lite"/>
    </source>
</evidence>
<dbReference type="EMBL" id="JAPQKQ010000003">
    <property type="protein sequence ID" value="KAJ5202355.1"/>
    <property type="molecule type" value="Genomic_DNA"/>
</dbReference>
<reference evidence="3" key="2">
    <citation type="journal article" date="2023" name="IMA Fungus">
        <title>Comparative genomic study of the Penicillium genus elucidates a diverse pangenome and 15 lateral gene transfer events.</title>
        <authorList>
            <person name="Petersen C."/>
            <person name="Sorensen T."/>
            <person name="Nielsen M.R."/>
            <person name="Sondergaard T.E."/>
            <person name="Sorensen J.L."/>
            <person name="Fitzpatrick D.A."/>
            <person name="Frisvad J.C."/>
            <person name="Nielsen K.L."/>
        </authorList>
    </citation>
    <scope>NUCLEOTIDE SEQUENCE</scope>
    <source>
        <strain evidence="3">IBT 20477</strain>
    </source>
</reference>
<keyword evidence="4" id="KW-1185">Reference proteome</keyword>
<organism evidence="3 4">
    <name type="scientific">Penicillium cf. viridicatum</name>
    <dbReference type="NCBI Taxonomy" id="2972119"/>
    <lineage>
        <taxon>Eukaryota</taxon>
        <taxon>Fungi</taxon>
        <taxon>Dikarya</taxon>
        <taxon>Ascomycota</taxon>
        <taxon>Pezizomycotina</taxon>
        <taxon>Eurotiomycetes</taxon>
        <taxon>Eurotiomycetidae</taxon>
        <taxon>Eurotiales</taxon>
        <taxon>Aspergillaceae</taxon>
        <taxon>Penicillium</taxon>
    </lineage>
</organism>
<evidence type="ECO:0000313" key="3">
    <source>
        <dbReference type="EMBL" id="KAJ5202355.1"/>
    </source>
</evidence>
<keyword evidence="2" id="KW-0812">Transmembrane</keyword>